<feature type="domain" description="Auxiliary Activity family 9 catalytic" evidence="6">
    <location>
        <begin position="17"/>
        <end position="243"/>
    </location>
</feature>
<keyword evidence="8" id="KW-1185">Reference proteome</keyword>
<feature type="chain" id="PRO_5025688526" description="Auxiliary Activity family 9 catalytic domain-containing protein" evidence="5">
    <location>
        <begin position="17"/>
        <end position="540"/>
    </location>
</feature>
<accession>A0A6A6ZH71</accession>
<dbReference type="OrthoDB" id="4849160at2759"/>
<evidence type="ECO:0000256" key="4">
    <source>
        <dbReference type="ARBA" id="ARBA00023157"/>
    </source>
</evidence>
<dbReference type="GO" id="GO:0005576">
    <property type="term" value="C:extracellular region"/>
    <property type="evidence" value="ECO:0007669"/>
    <property type="project" value="UniProtKB-SubCell"/>
</dbReference>
<feature type="signal peptide" evidence="5">
    <location>
        <begin position="1"/>
        <end position="16"/>
    </location>
</feature>
<evidence type="ECO:0000259" key="6">
    <source>
        <dbReference type="Pfam" id="PF03443"/>
    </source>
</evidence>
<evidence type="ECO:0000313" key="8">
    <source>
        <dbReference type="Proteomes" id="UP000799424"/>
    </source>
</evidence>
<dbReference type="CDD" id="cd21175">
    <property type="entry name" value="LPMO_AA9"/>
    <property type="match status" value="1"/>
</dbReference>
<gene>
    <name evidence="7" type="ORF">CC86DRAFT_459847</name>
</gene>
<dbReference type="InterPro" id="IPR049892">
    <property type="entry name" value="AA9"/>
</dbReference>
<dbReference type="EMBL" id="MU006241">
    <property type="protein sequence ID" value="KAF2820380.1"/>
    <property type="molecule type" value="Genomic_DNA"/>
</dbReference>
<name>A0A6A6ZH71_9PLEO</name>
<dbReference type="AlphaFoldDB" id="A0A6A6ZH71"/>
<dbReference type="PANTHER" id="PTHR33353:SF34">
    <property type="entry name" value="ENDO-BETA-1,4-GLUCANASE D"/>
    <property type="match status" value="1"/>
</dbReference>
<dbReference type="Gene3D" id="2.70.50.70">
    <property type="match status" value="1"/>
</dbReference>
<dbReference type="InterPro" id="IPR005103">
    <property type="entry name" value="AA9_LPMO"/>
</dbReference>
<keyword evidence="3" id="KW-0964">Secreted</keyword>
<evidence type="ECO:0000313" key="7">
    <source>
        <dbReference type="EMBL" id="KAF2820380.1"/>
    </source>
</evidence>
<reference evidence="7" key="1">
    <citation type="journal article" date="2020" name="Stud. Mycol.">
        <title>101 Dothideomycetes genomes: a test case for predicting lifestyles and emergence of pathogens.</title>
        <authorList>
            <person name="Haridas S."/>
            <person name="Albert R."/>
            <person name="Binder M."/>
            <person name="Bloem J."/>
            <person name="Labutti K."/>
            <person name="Salamov A."/>
            <person name="Andreopoulos B."/>
            <person name="Baker S."/>
            <person name="Barry K."/>
            <person name="Bills G."/>
            <person name="Bluhm B."/>
            <person name="Cannon C."/>
            <person name="Castanera R."/>
            <person name="Culley D."/>
            <person name="Daum C."/>
            <person name="Ezra D."/>
            <person name="Gonzalez J."/>
            <person name="Henrissat B."/>
            <person name="Kuo A."/>
            <person name="Liang C."/>
            <person name="Lipzen A."/>
            <person name="Lutzoni F."/>
            <person name="Magnuson J."/>
            <person name="Mondo S."/>
            <person name="Nolan M."/>
            <person name="Ohm R."/>
            <person name="Pangilinan J."/>
            <person name="Park H.-J."/>
            <person name="Ramirez L."/>
            <person name="Alfaro M."/>
            <person name="Sun H."/>
            <person name="Tritt A."/>
            <person name="Yoshinaga Y."/>
            <person name="Zwiers L.-H."/>
            <person name="Turgeon B."/>
            <person name="Goodwin S."/>
            <person name="Spatafora J."/>
            <person name="Crous P."/>
            <person name="Grigoriev I."/>
        </authorList>
    </citation>
    <scope>NUCLEOTIDE SEQUENCE</scope>
    <source>
        <strain evidence="7">CBS 113818</strain>
    </source>
</reference>
<evidence type="ECO:0000256" key="2">
    <source>
        <dbReference type="ARBA" id="ARBA00004613"/>
    </source>
</evidence>
<comment type="subcellular location">
    <subcellularLocation>
        <location evidence="2">Secreted</location>
    </subcellularLocation>
</comment>
<dbReference type="Pfam" id="PF03443">
    <property type="entry name" value="AA9"/>
    <property type="match status" value="1"/>
</dbReference>
<sequence length="540" mass="60707">MRSYLLIASLIPSILAHSHVDEIWAPNPSVHYKGWNPNYFDTAPYPNDTPAWYTTARGGNPLYPIHTSTYSIICNNNSSPANLSAPIAAGETLRVRWWNPGPWPMNHKGPVIDYIAPCNGSCSAVDPTRLKFVKISELGWIDNSIEEGYWASDKLLDDGSSWNIVVPRGLRAGEYVLRTEIIALHQAHLAVGNGTYSPIGAELYPSCINLAVTGNGTKEVVGGVDARRLYTGAEPGLAYRTLHSTTEHALWQMSTPTTPEGWLFELKHYKSFINPISDPSDPYLKAISTFQLFTNAIIRGITRKDPSILNLIDDSSLTAIYIGLPWFTPEFLKLWVKDAMLKHPLRRTAKQHHFLVIMRMQGRSEFPSAGDISVAAAVELDDWKTRVYDPENLDKDPDALYFLRNKNGIKNIDPSQENADHPRECLICDNSFDEDAHVTQRAPCGHVVHQDQAPPQRLSKILDLVLPNKMYEVLHGIKPERYWALREITRQDRATLAWIDERLRVSDLGPGEPIWLRYTQDALDILMRVAGVVDQAMVEA</sequence>
<comment type="cofactor">
    <cofactor evidence="1">
        <name>Cu(2+)</name>
        <dbReference type="ChEBI" id="CHEBI:29036"/>
    </cofactor>
</comment>
<evidence type="ECO:0000256" key="3">
    <source>
        <dbReference type="ARBA" id="ARBA00022525"/>
    </source>
</evidence>
<dbReference type="PANTHER" id="PTHR33353">
    <property type="entry name" value="PUTATIVE (AFU_ORTHOLOGUE AFUA_1G12560)-RELATED"/>
    <property type="match status" value="1"/>
</dbReference>
<keyword evidence="4" id="KW-1015">Disulfide bond</keyword>
<organism evidence="7 8">
    <name type="scientific">Ophiobolus disseminans</name>
    <dbReference type="NCBI Taxonomy" id="1469910"/>
    <lineage>
        <taxon>Eukaryota</taxon>
        <taxon>Fungi</taxon>
        <taxon>Dikarya</taxon>
        <taxon>Ascomycota</taxon>
        <taxon>Pezizomycotina</taxon>
        <taxon>Dothideomycetes</taxon>
        <taxon>Pleosporomycetidae</taxon>
        <taxon>Pleosporales</taxon>
        <taxon>Pleosporineae</taxon>
        <taxon>Phaeosphaeriaceae</taxon>
        <taxon>Ophiobolus</taxon>
    </lineage>
</organism>
<dbReference type="Proteomes" id="UP000799424">
    <property type="component" value="Unassembled WGS sequence"/>
</dbReference>
<proteinExistence type="predicted"/>
<keyword evidence="5" id="KW-0732">Signal</keyword>
<protein>
    <recommendedName>
        <fullName evidence="6">Auxiliary Activity family 9 catalytic domain-containing protein</fullName>
    </recommendedName>
</protein>
<evidence type="ECO:0000256" key="5">
    <source>
        <dbReference type="SAM" id="SignalP"/>
    </source>
</evidence>
<evidence type="ECO:0000256" key="1">
    <source>
        <dbReference type="ARBA" id="ARBA00001973"/>
    </source>
</evidence>